<reference evidence="3 4" key="1">
    <citation type="submission" date="2023-11" db="EMBL/GenBank/DDBJ databases">
        <title>Halocaridina rubra genome assembly.</title>
        <authorList>
            <person name="Smith C."/>
        </authorList>
    </citation>
    <scope>NUCLEOTIDE SEQUENCE [LARGE SCALE GENOMIC DNA]</scope>
    <source>
        <strain evidence="3">EP-1</strain>
        <tissue evidence="3">Whole</tissue>
    </source>
</reference>
<evidence type="ECO:0000256" key="2">
    <source>
        <dbReference type="SAM" id="Phobius"/>
    </source>
</evidence>
<comment type="caution">
    <text evidence="3">The sequence shown here is derived from an EMBL/GenBank/DDBJ whole genome shotgun (WGS) entry which is preliminary data.</text>
</comment>
<evidence type="ECO:0000313" key="4">
    <source>
        <dbReference type="Proteomes" id="UP001381693"/>
    </source>
</evidence>
<keyword evidence="4" id="KW-1185">Reference proteome</keyword>
<dbReference type="AlphaFoldDB" id="A0AAN9AGE7"/>
<sequence length="205" mass="21524">MAQHGAMMCGTFVTMRVPIVFFGCFVVCGIIGGTCLGVGSTMYCYWGSEFPYLCFQKQDALVITGITFLSLSGIVLSSIICCCPKPRPNQASNSVYVMGPNGVMQSVPCNSGYSGPTGFAGGHAGPMAYNNNGFVIASPNVPVNNQQLYALVPIQQQPCGRSSQGVFQLTATTTVNEVPAVPSGSHPNPPAYPGATKDTENILHI</sequence>
<protein>
    <submittedName>
        <fullName evidence="3">Uncharacterized protein</fullName>
    </submittedName>
</protein>
<feature type="region of interest" description="Disordered" evidence="1">
    <location>
        <begin position="180"/>
        <end position="205"/>
    </location>
</feature>
<keyword evidence="2" id="KW-0812">Transmembrane</keyword>
<gene>
    <name evidence="3" type="ORF">SK128_008458</name>
</gene>
<evidence type="ECO:0000313" key="3">
    <source>
        <dbReference type="EMBL" id="KAK7086422.1"/>
    </source>
</evidence>
<dbReference type="Proteomes" id="UP001381693">
    <property type="component" value="Unassembled WGS sequence"/>
</dbReference>
<feature type="transmembrane region" description="Helical" evidence="2">
    <location>
        <begin position="60"/>
        <end position="80"/>
    </location>
</feature>
<organism evidence="3 4">
    <name type="scientific">Halocaridina rubra</name>
    <name type="common">Hawaiian red shrimp</name>
    <dbReference type="NCBI Taxonomy" id="373956"/>
    <lineage>
        <taxon>Eukaryota</taxon>
        <taxon>Metazoa</taxon>
        <taxon>Ecdysozoa</taxon>
        <taxon>Arthropoda</taxon>
        <taxon>Crustacea</taxon>
        <taxon>Multicrustacea</taxon>
        <taxon>Malacostraca</taxon>
        <taxon>Eumalacostraca</taxon>
        <taxon>Eucarida</taxon>
        <taxon>Decapoda</taxon>
        <taxon>Pleocyemata</taxon>
        <taxon>Caridea</taxon>
        <taxon>Atyoidea</taxon>
        <taxon>Atyidae</taxon>
        <taxon>Halocaridina</taxon>
    </lineage>
</organism>
<dbReference type="EMBL" id="JAXCGZ010000198">
    <property type="protein sequence ID" value="KAK7086422.1"/>
    <property type="molecule type" value="Genomic_DNA"/>
</dbReference>
<accession>A0AAN9AGE7</accession>
<evidence type="ECO:0000256" key="1">
    <source>
        <dbReference type="SAM" id="MobiDB-lite"/>
    </source>
</evidence>
<proteinExistence type="predicted"/>
<feature type="transmembrane region" description="Helical" evidence="2">
    <location>
        <begin position="20"/>
        <end position="48"/>
    </location>
</feature>
<name>A0AAN9AGE7_HALRR</name>
<keyword evidence="2" id="KW-0472">Membrane</keyword>
<keyword evidence="2" id="KW-1133">Transmembrane helix</keyword>